<name>A0ACB8A490_9AGAM</name>
<dbReference type="Proteomes" id="UP000790377">
    <property type="component" value="Unassembled WGS sequence"/>
</dbReference>
<sequence>MATYPAPVIQELQMVQTTNYLTGMLREVHLLRIIKVNLVWARYFGSLYVIGDAAMYMCINWTTSGLWNLNRFVDMLLAINWAENIFILTMQAILVIRVYALFNQSKKVLVVLATSYILQATATFVMTGLISNKRVIGGYYTSVSPAIGSVMQLVGINPSAFPYAMNQDSTILSIVFDTILLLFALWAFVKHALGAKTLAGGWYINVLVRTLVADHLLYFICNLIWMSLSLAIINLNGSNLNVSHMLLYAGYYVFNPLVVIFGPCMVINLRTTESKTRGEGGTLEGEVSAVQFGIQEPPTQSESVT</sequence>
<evidence type="ECO:0000313" key="2">
    <source>
        <dbReference type="Proteomes" id="UP000790377"/>
    </source>
</evidence>
<protein>
    <submittedName>
        <fullName evidence="1">Uncharacterized protein</fullName>
    </submittedName>
</protein>
<reference evidence="1" key="1">
    <citation type="journal article" date="2021" name="New Phytol.">
        <title>Evolutionary innovations through gain and loss of genes in the ectomycorrhizal Boletales.</title>
        <authorList>
            <person name="Wu G."/>
            <person name="Miyauchi S."/>
            <person name="Morin E."/>
            <person name="Kuo A."/>
            <person name="Drula E."/>
            <person name="Varga T."/>
            <person name="Kohler A."/>
            <person name="Feng B."/>
            <person name="Cao Y."/>
            <person name="Lipzen A."/>
            <person name="Daum C."/>
            <person name="Hundley H."/>
            <person name="Pangilinan J."/>
            <person name="Johnson J."/>
            <person name="Barry K."/>
            <person name="LaButti K."/>
            <person name="Ng V."/>
            <person name="Ahrendt S."/>
            <person name="Min B."/>
            <person name="Choi I.G."/>
            <person name="Park H."/>
            <person name="Plett J.M."/>
            <person name="Magnuson J."/>
            <person name="Spatafora J.W."/>
            <person name="Nagy L.G."/>
            <person name="Henrissat B."/>
            <person name="Grigoriev I.V."/>
            <person name="Yang Z.L."/>
            <person name="Xu J."/>
            <person name="Martin F.M."/>
        </authorList>
    </citation>
    <scope>NUCLEOTIDE SEQUENCE</scope>
    <source>
        <strain evidence="1">ATCC 28755</strain>
    </source>
</reference>
<proteinExistence type="predicted"/>
<comment type="caution">
    <text evidence="1">The sequence shown here is derived from an EMBL/GenBank/DDBJ whole genome shotgun (WGS) entry which is preliminary data.</text>
</comment>
<dbReference type="EMBL" id="MU267868">
    <property type="protein sequence ID" value="KAH7907822.1"/>
    <property type="molecule type" value="Genomic_DNA"/>
</dbReference>
<keyword evidence="2" id="KW-1185">Reference proteome</keyword>
<gene>
    <name evidence="1" type="ORF">BJ138DRAFT_1104000</name>
</gene>
<organism evidence="1 2">
    <name type="scientific">Hygrophoropsis aurantiaca</name>
    <dbReference type="NCBI Taxonomy" id="72124"/>
    <lineage>
        <taxon>Eukaryota</taxon>
        <taxon>Fungi</taxon>
        <taxon>Dikarya</taxon>
        <taxon>Basidiomycota</taxon>
        <taxon>Agaricomycotina</taxon>
        <taxon>Agaricomycetes</taxon>
        <taxon>Agaricomycetidae</taxon>
        <taxon>Boletales</taxon>
        <taxon>Coniophorineae</taxon>
        <taxon>Hygrophoropsidaceae</taxon>
        <taxon>Hygrophoropsis</taxon>
    </lineage>
</organism>
<evidence type="ECO:0000313" key="1">
    <source>
        <dbReference type="EMBL" id="KAH7907822.1"/>
    </source>
</evidence>
<accession>A0ACB8A490</accession>